<dbReference type="InterPro" id="IPR049142">
    <property type="entry name" value="MS_channel_1st"/>
</dbReference>
<evidence type="ECO:0000256" key="2">
    <source>
        <dbReference type="ARBA" id="ARBA00008017"/>
    </source>
</evidence>
<keyword evidence="7" id="KW-0406">Ion transport</keyword>
<gene>
    <name evidence="10" type="ORF">RSO01_66790</name>
</gene>
<protein>
    <recommendedName>
        <fullName evidence="7">Small-conductance mechanosensitive channel</fullName>
    </recommendedName>
</protein>
<evidence type="ECO:0000256" key="1">
    <source>
        <dbReference type="ARBA" id="ARBA00004651"/>
    </source>
</evidence>
<keyword evidence="3" id="KW-1003">Cell membrane</keyword>
<keyword evidence="11" id="KW-1185">Reference proteome</keyword>
<evidence type="ECO:0000313" key="11">
    <source>
        <dbReference type="Proteomes" id="UP000321058"/>
    </source>
</evidence>
<feature type="transmembrane region" description="Helical" evidence="7">
    <location>
        <begin position="100"/>
        <end position="122"/>
    </location>
</feature>
<proteinExistence type="inferred from homology"/>
<accession>A0A512NKP3</accession>
<dbReference type="SUPFAM" id="SSF82689">
    <property type="entry name" value="Mechanosensitive channel protein MscS (YggB), C-terminal domain"/>
    <property type="match status" value="1"/>
</dbReference>
<organism evidence="10 11">
    <name type="scientific">Reyranella soli</name>
    <dbReference type="NCBI Taxonomy" id="1230389"/>
    <lineage>
        <taxon>Bacteria</taxon>
        <taxon>Pseudomonadati</taxon>
        <taxon>Pseudomonadota</taxon>
        <taxon>Alphaproteobacteria</taxon>
        <taxon>Hyphomicrobiales</taxon>
        <taxon>Reyranellaceae</taxon>
        <taxon>Reyranella</taxon>
    </lineage>
</organism>
<evidence type="ECO:0000256" key="3">
    <source>
        <dbReference type="ARBA" id="ARBA00022475"/>
    </source>
</evidence>
<feature type="domain" description="Mechanosensitive ion channel MscS" evidence="8">
    <location>
        <begin position="109"/>
        <end position="168"/>
    </location>
</feature>
<dbReference type="Gene3D" id="1.10.287.1260">
    <property type="match status" value="1"/>
</dbReference>
<dbReference type="PANTHER" id="PTHR30221">
    <property type="entry name" value="SMALL-CONDUCTANCE MECHANOSENSITIVE CHANNEL"/>
    <property type="match status" value="1"/>
</dbReference>
<dbReference type="InterPro" id="IPR011014">
    <property type="entry name" value="MscS_channel_TM-2"/>
</dbReference>
<reference evidence="10 11" key="1">
    <citation type="submission" date="2019-07" db="EMBL/GenBank/DDBJ databases">
        <title>Whole genome shotgun sequence of Reyranella soli NBRC 108950.</title>
        <authorList>
            <person name="Hosoyama A."/>
            <person name="Uohara A."/>
            <person name="Ohji S."/>
            <person name="Ichikawa N."/>
        </authorList>
    </citation>
    <scope>NUCLEOTIDE SEQUENCE [LARGE SCALE GENOMIC DNA]</scope>
    <source>
        <strain evidence="10 11">NBRC 108950</strain>
    </source>
</reference>
<feature type="domain" description="Mechanosensitive ion channel transmembrane helices 2/3" evidence="9">
    <location>
        <begin position="69"/>
        <end position="107"/>
    </location>
</feature>
<dbReference type="SUPFAM" id="SSF50182">
    <property type="entry name" value="Sm-like ribonucleoproteins"/>
    <property type="match status" value="1"/>
</dbReference>
<evidence type="ECO:0000256" key="4">
    <source>
        <dbReference type="ARBA" id="ARBA00022692"/>
    </source>
</evidence>
<keyword evidence="7" id="KW-0407">Ion channel</keyword>
<name>A0A512NKP3_9HYPH</name>
<dbReference type="RefSeq" id="WP_147154890.1">
    <property type="nucleotide sequence ID" value="NZ_BKAJ01000133.1"/>
</dbReference>
<dbReference type="GO" id="GO:0005886">
    <property type="term" value="C:plasma membrane"/>
    <property type="evidence" value="ECO:0007669"/>
    <property type="project" value="UniProtKB-SubCell"/>
</dbReference>
<evidence type="ECO:0000313" key="10">
    <source>
        <dbReference type="EMBL" id="GEP59513.1"/>
    </source>
</evidence>
<evidence type="ECO:0000259" key="9">
    <source>
        <dbReference type="Pfam" id="PF21088"/>
    </source>
</evidence>
<keyword evidence="4 7" id="KW-0812">Transmembrane</keyword>
<comment type="subunit">
    <text evidence="7">Homoheptamer.</text>
</comment>
<dbReference type="InterPro" id="IPR045275">
    <property type="entry name" value="MscS_archaea/bacteria_type"/>
</dbReference>
<dbReference type="PANTHER" id="PTHR30221:SF8">
    <property type="entry name" value="SMALL-CONDUCTANCE MECHANOSENSITIVE CHANNEL"/>
    <property type="match status" value="1"/>
</dbReference>
<dbReference type="OrthoDB" id="9799209at2"/>
<dbReference type="AlphaFoldDB" id="A0A512NKP3"/>
<dbReference type="InterPro" id="IPR011066">
    <property type="entry name" value="MscS_channel_C_sf"/>
</dbReference>
<feature type="transmembrane region" description="Helical" evidence="7">
    <location>
        <begin position="25"/>
        <end position="49"/>
    </location>
</feature>
<dbReference type="Pfam" id="PF00924">
    <property type="entry name" value="MS_channel_2nd"/>
    <property type="match status" value="1"/>
</dbReference>
<dbReference type="Pfam" id="PF21088">
    <property type="entry name" value="MS_channel_1st"/>
    <property type="match status" value="1"/>
</dbReference>
<dbReference type="Gene3D" id="3.30.70.100">
    <property type="match status" value="1"/>
</dbReference>
<comment type="similarity">
    <text evidence="2 7">Belongs to the MscS (TC 1.A.23) family.</text>
</comment>
<evidence type="ECO:0000256" key="7">
    <source>
        <dbReference type="RuleBase" id="RU369025"/>
    </source>
</evidence>
<comment type="caution">
    <text evidence="7">Lacks conserved residue(s) required for the propagation of feature annotation.</text>
</comment>
<evidence type="ECO:0000256" key="6">
    <source>
        <dbReference type="ARBA" id="ARBA00023136"/>
    </source>
</evidence>
<comment type="caution">
    <text evidence="10">The sequence shown here is derived from an EMBL/GenBank/DDBJ whole genome shotgun (WGS) entry which is preliminary data.</text>
</comment>
<dbReference type="GO" id="GO:0008381">
    <property type="term" value="F:mechanosensitive monoatomic ion channel activity"/>
    <property type="evidence" value="ECO:0007669"/>
    <property type="project" value="InterPro"/>
</dbReference>
<sequence>MDLEAQWTGAASTAVALVTTYGLRVVGAIIILLVGWLASRIVYGAVVRLCQKSSRIDRTVVLFLGNGARYMALVFTFVAVLTTFGIATTSFVAVLGALGIAVGLALQGTLSNLAAGIMLVLFRPFHIGDRIETANVGGSVCEINLFFTEIDGDDNARIIIPNGKLWGEIVRVPTRNDTARIELTFQRPANDDIDAAIKRLKELIQHDKRVLRVSDVGVESLGDGNYTLAAHLWVSRPEATALRFDLNRTVKEEFERRPPANMTRAAVERRAG</sequence>
<dbReference type="Gene3D" id="2.30.30.60">
    <property type="match status" value="1"/>
</dbReference>
<comment type="subcellular location">
    <subcellularLocation>
        <location evidence="7">Cell inner membrane</location>
        <topology evidence="7">Multi-pass membrane protein</topology>
    </subcellularLocation>
    <subcellularLocation>
        <location evidence="1">Cell membrane</location>
        <topology evidence="1">Multi-pass membrane protein</topology>
    </subcellularLocation>
</comment>
<dbReference type="SUPFAM" id="SSF82861">
    <property type="entry name" value="Mechanosensitive channel protein MscS (YggB), transmembrane region"/>
    <property type="match status" value="1"/>
</dbReference>
<feature type="transmembrane region" description="Helical" evidence="7">
    <location>
        <begin position="70"/>
        <end position="94"/>
    </location>
</feature>
<keyword evidence="6 7" id="KW-0472">Membrane</keyword>
<keyword evidence="7" id="KW-0813">Transport</keyword>
<dbReference type="InterPro" id="IPR006685">
    <property type="entry name" value="MscS_channel_2nd"/>
</dbReference>
<dbReference type="InterPro" id="IPR008910">
    <property type="entry name" value="MSC_TM_helix"/>
</dbReference>
<dbReference type="EMBL" id="BKAJ01000133">
    <property type="protein sequence ID" value="GEP59513.1"/>
    <property type="molecule type" value="Genomic_DNA"/>
</dbReference>
<evidence type="ECO:0000256" key="5">
    <source>
        <dbReference type="ARBA" id="ARBA00022989"/>
    </source>
</evidence>
<dbReference type="InterPro" id="IPR010920">
    <property type="entry name" value="LSM_dom_sf"/>
</dbReference>
<evidence type="ECO:0000259" key="8">
    <source>
        <dbReference type="Pfam" id="PF00924"/>
    </source>
</evidence>
<comment type="function">
    <text evidence="7">Mechanosensitive channel that participates in the regulation of osmotic pressure changes within the cell, opening in response to stretch forces in the membrane lipid bilayer, without the need for other proteins. Contributes to normal resistance to hypoosmotic shock. Forms an ion channel of 1.0 nanosiemens conductance with a slight preference for anions.</text>
</comment>
<keyword evidence="5 7" id="KW-1133">Transmembrane helix</keyword>
<keyword evidence="7" id="KW-0997">Cell inner membrane</keyword>
<dbReference type="InterPro" id="IPR023408">
    <property type="entry name" value="MscS_beta-dom_sf"/>
</dbReference>
<dbReference type="Proteomes" id="UP000321058">
    <property type="component" value="Unassembled WGS sequence"/>
</dbReference>
<dbReference type="Pfam" id="PF05552">
    <property type="entry name" value="MS_channel_1st_1"/>
    <property type="match status" value="1"/>
</dbReference>